<proteinExistence type="predicted"/>
<dbReference type="EMBL" id="JAOQAV010000066">
    <property type="protein sequence ID" value="KAJ4178865.1"/>
    <property type="molecule type" value="Genomic_DNA"/>
</dbReference>
<evidence type="ECO:0000313" key="2">
    <source>
        <dbReference type="Proteomes" id="UP001152087"/>
    </source>
</evidence>
<organism evidence="1 2">
    <name type="scientific">Fusarium falciforme</name>
    <dbReference type="NCBI Taxonomy" id="195108"/>
    <lineage>
        <taxon>Eukaryota</taxon>
        <taxon>Fungi</taxon>
        <taxon>Dikarya</taxon>
        <taxon>Ascomycota</taxon>
        <taxon>Pezizomycotina</taxon>
        <taxon>Sordariomycetes</taxon>
        <taxon>Hypocreomycetidae</taxon>
        <taxon>Hypocreales</taxon>
        <taxon>Nectriaceae</taxon>
        <taxon>Fusarium</taxon>
        <taxon>Fusarium solani species complex</taxon>
    </lineage>
</organism>
<reference evidence="1" key="1">
    <citation type="submission" date="2022-09" db="EMBL/GenBank/DDBJ databases">
        <title>Fusarium specimens isolated from Avocado Roots.</title>
        <authorList>
            <person name="Stajich J."/>
            <person name="Roper C."/>
            <person name="Heimlech-Rivalta G."/>
        </authorList>
    </citation>
    <scope>NUCLEOTIDE SEQUENCE</scope>
    <source>
        <strain evidence="1">A02</strain>
    </source>
</reference>
<dbReference type="AlphaFoldDB" id="A0A9W8UWD2"/>
<accession>A0A9W8UWD2</accession>
<keyword evidence="2" id="KW-1185">Reference proteome</keyword>
<evidence type="ECO:0000313" key="1">
    <source>
        <dbReference type="EMBL" id="KAJ4178865.1"/>
    </source>
</evidence>
<gene>
    <name evidence="1" type="ORF">NW755_012887</name>
</gene>
<name>A0A9W8UWD2_9HYPO</name>
<protein>
    <submittedName>
        <fullName evidence="1">Uncharacterized protein</fullName>
    </submittedName>
</protein>
<dbReference type="Proteomes" id="UP001152087">
    <property type="component" value="Unassembled WGS sequence"/>
</dbReference>
<dbReference type="OrthoDB" id="16820at2759"/>
<sequence>MAFGDAAILVALLGRFHRADKEKLAVNNVTLSTVLDIFESVQKPYSTLNVKGAATNWTMYHLPDGDQQRQCDVEFSHMTSQSKSEWTWIGGDY</sequence>
<comment type="caution">
    <text evidence="1">The sequence shown here is derived from an EMBL/GenBank/DDBJ whole genome shotgun (WGS) entry which is preliminary data.</text>
</comment>